<keyword evidence="2 4" id="KW-0808">Transferase</keyword>
<evidence type="ECO:0000256" key="4">
    <source>
        <dbReference type="RuleBase" id="RU003694"/>
    </source>
</evidence>
<accession>A0ABU2SFT6</accession>
<dbReference type="PROSITE" id="PS00606">
    <property type="entry name" value="KS3_1"/>
    <property type="match status" value="1"/>
</dbReference>
<protein>
    <submittedName>
        <fullName evidence="6">Beta-ketoacyl-[acyl-carrier-protein] synthase family protein</fullName>
        <ecNumber evidence="6">2.3.1.-</ecNumber>
    </submittedName>
</protein>
<dbReference type="Pfam" id="PF02801">
    <property type="entry name" value="Ketoacyl-synt_C"/>
    <property type="match status" value="1"/>
</dbReference>
<dbReference type="Proteomes" id="UP001180531">
    <property type="component" value="Unassembled WGS sequence"/>
</dbReference>
<feature type="domain" description="Ketosynthase family 3 (KS3)" evidence="5">
    <location>
        <begin position="2"/>
        <end position="407"/>
    </location>
</feature>
<dbReference type="InterPro" id="IPR000794">
    <property type="entry name" value="Beta-ketoacyl_synthase"/>
</dbReference>
<name>A0ABU2SFT6_9ACTN</name>
<dbReference type="PANTHER" id="PTHR11712">
    <property type="entry name" value="POLYKETIDE SYNTHASE-RELATED"/>
    <property type="match status" value="1"/>
</dbReference>
<dbReference type="SUPFAM" id="SSF53901">
    <property type="entry name" value="Thiolase-like"/>
    <property type="match status" value="2"/>
</dbReference>
<evidence type="ECO:0000313" key="7">
    <source>
        <dbReference type="Proteomes" id="UP001180531"/>
    </source>
</evidence>
<reference evidence="6" key="1">
    <citation type="submission" date="2024-05" db="EMBL/GenBank/DDBJ databases">
        <title>30 novel species of actinomycetes from the DSMZ collection.</title>
        <authorList>
            <person name="Nouioui I."/>
        </authorList>
    </citation>
    <scope>NUCLEOTIDE SEQUENCE</scope>
    <source>
        <strain evidence="6">DSM 40473</strain>
    </source>
</reference>
<dbReference type="InterPro" id="IPR014031">
    <property type="entry name" value="Ketoacyl_synth_C"/>
</dbReference>
<comment type="caution">
    <text evidence="6">The sequence shown here is derived from an EMBL/GenBank/DDBJ whole genome shotgun (WGS) entry which is preliminary data.</text>
</comment>
<dbReference type="PROSITE" id="PS52004">
    <property type="entry name" value="KS3_2"/>
    <property type="match status" value="1"/>
</dbReference>
<keyword evidence="7" id="KW-1185">Reference proteome</keyword>
<dbReference type="InterPro" id="IPR014030">
    <property type="entry name" value="Ketoacyl_synth_N"/>
</dbReference>
<dbReference type="InterPro" id="IPR020841">
    <property type="entry name" value="PKS_Beta-ketoAc_synthase_dom"/>
</dbReference>
<organism evidence="6 7">
    <name type="scientific">Streptomyces hesseae</name>
    <dbReference type="NCBI Taxonomy" id="3075519"/>
    <lineage>
        <taxon>Bacteria</taxon>
        <taxon>Bacillati</taxon>
        <taxon>Actinomycetota</taxon>
        <taxon>Actinomycetes</taxon>
        <taxon>Kitasatosporales</taxon>
        <taxon>Streptomycetaceae</taxon>
        <taxon>Streptomyces</taxon>
    </lineage>
</organism>
<dbReference type="Pfam" id="PF00109">
    <property type="entry name" value="ketoacyl-synt"/>
    <property type="match status" value="1"/>
</dbReference>
<sequence length="408" mass="41312">MSEAPVVTGLGLVTPGGVGLTATWRTVCRGGSTARNDPELAAAPVPLACRVPAFDRTRVPARMPWRLDRSTRLLLVAADESLRHAGIRPGEWEPSRVAVVIGSAAGGVTTFESAHRTFLEHGPAGLSPLTLPGFLPNMAAAAHLALELGVTGPSLHTSTACASGATALITACLLLAAGACDIALAGGTDAMVTPLCAAAFARMGALSRRTGEPAAASRPFDRDRDGFVLGEGAAVLVLERAAHARARGTPPLAHVVGHAATGDAHHPVAPDPRGRGLRAAVSQALRQAGVTVTDVHHVNAHGTGTPLNDRVEASVIRELYGRSAPSVTSVKGTLGHTMGAAGAIEAALTVQTLLTGSVPPTANFRAPDAGTAGIDLVVARPRQQGPKLAVSHSLGFGGHNTVVALAAA</sequence>
<keyword evidence="3 6" id="KW-0012">Acyltransferase</keyword>
<evidence type="ECO:0000256" key="3">
    <source>
        <dbReference type="ARBA" id="ARBA00023315"/>
    </source>
</evidence>
<gene>
    <name evidence="6" type="ORF">RM609_01770</name>
</gene>
<evidence type="ECO:0000256" key="1">
    <source>
        <dbReference type="ARBA" id="ARBA00008467"/>
    </source>
</evidence>
<dbReference type="EC" id="2.3.1.-" evidence="6"/>
<dbReference type="InterPro" id="IPR016039">
    <property type="entry name" value="Thiolase-like"/>
</dbReference>
<dbReference type="PANTHER" id="PTHR11712:SF347">
    <property type="entry name" value="BETA KETOACYL-ACYL CARRIER PROTEIN SYNTHASE"/>
    <property type="match status" value="1"/>
</dbReference>
<dbReference type="EMBL" id="JAVRFI010000001">
    <property type="protein sequence ID" value="MDT0447833.1"/>
    <property type="molecule type" value="Genomic_DNA"/>
</dbReference>
<dbReference type="SMART" id="SM00825">
    <property type="entry name" value="PKS_KS"/>
    <property type="match status" value="1"/>
</dbReference>
<comment type="similarity">
    <text evidence="1 4">Belongs to the thiolase-like superfamily. Beta-ketoacyl-ACP synthases family.</text>
</comment>
<dbReference type="InterPro" id="IPR018201">
    <property type="entry name" value="Ketoacyl_synth_AS"/>
</dbReference>
<dbReference type="GO" id="GO:0016746">
    <property type="term" value="F:acyltransferase activity"/>
    <property type="evidence" value="ECO:0007669"/>
    <property type="project" value="UniProtKB-KW"/>
</dbReference>
<dbReference type="Gene3D" id="3.40.47.10">
    <property type="match status" value="1"/>
</dbReference>
<dbReference type="CDD" id="cd00834">
    <property type="entry name" value="KAS_I_II"/>
    <property type="match status" value="1"/>
</dbReference>
<evidence type="ECO:0000256" key="2">
    <source>
        <dbReference type="ARBA" id="ARBA00022679"/>
    </source>
</evidence>
<evidence type="ECO:0000259" key="5">
    <source>
        <dbReference type="PROSITE" id="PS52004"/>
    </source>
</evidence>
<evidence type="ECO:0000313" key="6">
    <source>
        <dbReference type="EMBL" id="MDT0447833.1"/>
    </source>
</evidence>
<proteinExistence type="inferred from homology"/>
<dbReference type="RefSeq" id="WP_311607278.1">
    <property type="nucleotide sequence ID" value="NZ_JAVRFI010000001.1"/>
</dbReference>